<dbReference type="RefSeq" id="WP_117720180.1">
    <property type="nucleotide sequence ID" value="NZ_CAJTAS010000111.1"/>
</dbReference>
<protein>
    <submittedName>
        <fullName evidence="1">Uncharacterized protein</fullName>
    </submittedName>
</protein>
<proteinExistence type="predicted"/>
<evidence type="ECO:0000313" key="2">
    <source>
        <dbReference type="Proteomes" id="UP000261003"/>
    </source>
</evidence>
<accession>A0A3E4WS47</accession>
<sequence>MENEEKKVNVTFSNIMEWALYVLGVVFIIIGINYYGEDLECGSYGVFDFDEKKYVGGDAYNYIISASRSSAVMIKSLIWFVLGSCSIIIGRTFSK</sequence>
<comment type="caution">
    <text evidence="1">The sequence shown here is derived from an EMBL/GenBank/DDBJ whole genome shotgun (WGS) entry which is preliminary data.</text>
</comment>
<dbReference type="EMBL" id="QSTG01000010">
    <property type="protein sequence ID" value="RGM44989.1"/>
    <property type="molecule type" value="Genomic_DNA"/>
</dbReference>
<name>A0A3E4WS47_PHOVU</name>
<reference evidence="1 2" key="1">
    <citation type="submission" date="2018-08" db="EMBL/GenBank/DDBJ databases">
        <title>A genome reference for cultivated species of the human gut microbiota.</title>
        <authorList>
            <person name="Zou Y."/>
            <person name="Xue W."/>
            <person name="Luo G."/>
        </authorList>
    </citation>
    <scope>NUCLEOTIDE SEQUENCE [LARGE SCALE GENOMIC DNA]</scope>
    <source>
        <strain evidence="1 2">OM08-13BH</strain>
    </source>
</reference>
<organism evidence="1 2">
    <name type="scientific">Phocaeicola vulgatus</name>
    <name type="common">Bacteroides vulgatus</name>
    <dbReference type="NCBI Taxonomy" id="821"/>
    <lineage>
        <taxon>Bacteria</taxon>
        <taxon>Pseudomonadati</taxon>
        <taxon>Bacteroidota</taxon>
        <taxon>Bacteroidia</taxon>
        <taxon>Bacteroidales</taxon>
        <taxon>Bacteroidaceae</taxon>
        <taxon>Phocaeicola</taxon>
    </lineage>
</organism>
<gene>
    <name evidence="1" type="ORF">DXC16_07910</name>
</gene>
<dbReference type="AlphaFoldDB" id="A0A3E4WS47"/>
<dbReference type="Proteomes" id="UP000261003">
    <property type="component" value="Unassembled WGS sequence"/>
</dbReference>
<evidence type="ECO:0000313" key="1">
    <source>
        <dbReference type="EMBL" id="RGM44989.1"/>
    </source>
</evidence>